<dbReference type="OrthoDB" id="2799179at2759"/>
<dbReference type="EMBL" id="KZ857450">
    <property type="protein sequence ID" value="RDX44416.1"/>
    <property type="molecule type" value="Genomic_DNA"/>
</dbReference>
<evidence type="ECO:0000313" key="1">
    <source>
        <dbReference type="EMBL" id="RDX44416.1"/>
    </source>
</evidence>
<organism evidence="1 2">
    <name type="scientific">Lentinus brumalis</name>
    <dbReference type="NCBI Taxonomy" id="2498619"/>
    <lineage>
        <taxon>Eukaryota</taxon>
        <taxon>Fungi</taxon>
        <taxon>Dikarya</taxon>
        <taxon>Basidiomycota</taxon>
        <taxon>Agaricomycotina</taxon>
        <taxon>Agaricomycetes</taxon>
        <taxon>Polyporales</taxon>
        <taxon>Polyporaceae</taxon>
        <taxon>Lentinus</taxon>
    </lineage>
</organism>
<evidence type="ECO:0008006" key="3">
    <source>
        <dbReference type="Google" id="ProtNLM"/>
    </source>
</evidence>
<dbReference type="Proteomes" id="UP000256964">
    <property type="component" value="Unassembled WGS sequence"/>
</dbReference>
<sequence length="523" mass="59307">MSPPTSLERLNEDVIRELAARYLKPRGLLVNLASSSRRLRCYCMPILFSNCRVKASAREADRIPPVAIRPYVRHLVYAGGLSQSVPSCEELDYLPNICSITFDQAVGRVPISVLVRCLNHSLVSLSFTNTSRSPVEPHTWLPPAISTLSNTLERLSYPTYPWKATRAFGNNIDIEEETGLDLRYIGSIVLGMHSSAKSLALPVDAIPLAAMSKLPWPNLRDLSLTGRYLNESHARDLQRLLRLLDSPRSISVLVAQPLDCARAPVCGRRSTSTIDTSQLQSLSIAYPDPDDTIVSKPCMSLLRLSLRDYPRYYLRNSPLHVKDMKGLATPILSSSECLRILTRMAALSLEHLELVYESDQAEEELLLHVASSYPRLHAIQIHQYRASRGSDALNFKRIAAILASTKTLRTVHLHLDYELDSPSSYDFDPPRLKQWPSRLARYGGDMLETLERGCPVLEGLFLLHQDESEKEHFWVKFLPTRYPGRSRIDWDWLLERPDCEPPYRHCKGLRRTTGSRLDLPMTW</sequence>
<keyword evidence="2" id="KW-1185">Reference proteome</keyword>
<evidence type="ECO:0000313" key="2">
    <source>
        <dbReference type="Proteomes" id="UP000256964"/>
    </source>
</evidence>
<reference evidence="1 2" key="1">
    <citation type="journal article" date="2018" name="Biotechnol. Biofuels">
        <title>Integrative visual omics of the white-rot fungus Polyporus brumalis exposes the biotechnological potential of its oxidative enzymes for delignifying raw plant biomass.</title>
        <authorList>
            <person name="Miyauchi S."/>
            <person name="Rancon A."/>
            <person name="Drula E."/>
            <person name="Hage H."/>
            <person name="Chaduli D."/>
            <person name="Favel A."/>
            <person name="Grisel S."/>
            <person name="Henrissat B."/>
            <person name="Herpoel-Gimbert I."/>
            <person name="Ruiz-Duenas F.J."/>
            <person name="Chevret D."/>
            <person name="Hainaut M."/>
            <person name="Lin J."/>
            <person name="Wang M."/>
            <person name="Pangilinan J."/>
            <person name="Lipzen A."/>
            <person name="Lesage-Meessen L."/>
            <person name="Navarro D."/>
            <person name="Riley R."/>
            <person name="Grigoriev I.V."/>
            <person name="Zhou S."/>
            <person name="Raouche S."/>
            <person name="Rosso M.N."/>
        </authorList>
    </citation>
    <scope>NUCLEOTIDE SEQUENCE [LARGE SCALE GENOMIC DNA]</scope>
    <source>
        <strain evidence="1 2">BRFM 1820</strain>
    </source>
</reference>
<proteinExistence type="predicted"/>
<dbReference type="AlphaFoldDB" id="A0A371CVW3"/>
<name>A0A371CVW3_9APHY</name>
<gene>
    <name evidence="1" type="ORF">OH76DRAFT_1389375</name>
</gene>
<accession>A0A371CVW3</accession>
<protein>
    <recommendedName>
        <fullName evidence="3">F-box domain-containing protein</fullName>
    </recommendedName>
</protein>